<reference evidence="1 2" key="1">
    <citation type="journal article" date="2024" name="G3 (Bethesda)">
        <title>Genome assembly of Hibiscus sabdariffa L. provides insights into metabolisms of medicinal natural products.</title>
        <authorList>
            <person name="Kim T."/>
        </authorList>
    </citation>
    <scope>NUCLEOTIDE SEQUENCE [LARGE SCALE GENOMIC DNA]</scope>
    <source>
        <strain evidence="1">TK-2024</strain>
        <tissue evidence="1">Old leaves</tissue>
    </source>
</reference>
<protein>
    <submittedName>
        <fullName evidence="1">Uncharacterized protein</fullName>
    </submittedName>
</protein>
<dbReference type="InterPro" id="IPR036052">
    <property type="entry name" value="TrpB-like_PALP_sf"/>
</dbReference>
<evidence type="ECO:0000313" key="2">
    <source>
        <dbReference type="Proteomes" id="UP001396334"/>
    </source>
</evidence>
<comment type="caution">
    <text evidence="1">The sequence shown here is derived from an EMBL/GenBank/DDBJ whole genome shotgun (WGS) entry which is preliminary data.</text>
</comment>
<proteinExistence type="predicted"/>
<dbReference type="EMBL" id="JBBPBN010000020">
    <property type="protein sequence ID" value="KAK9017198.1"/>
    <property type="molecule type" value="Genomic_DNA"/>
</dbReference>
<organism evidence="1 2">
    <name type="scientific">Hibiscus sabdariffa</name>
    <name type="common">roselle</name>
    <dbReference type="NCBI Taxonomy" id="183260"/>
    <lineage>
        <taxon>Eukaryota</taxon>
        <taxon>Viridiplantae</taxon>
        <taxon>Streptophyta</taxon>
        <taxon>Embryophyta</taxon>
        <taxon>Tracheophyta</taxon>
        <taxon>Spermatophyta</taxon>
        <taxon>Magnoliopsida</taxon>
        <taxon>eudicotyledons</taxon>
        <taxon>Gunneridae</taxon>
        <taxon>Pentapetalae</taxon>
        <taxon>rosids</taxon>
        <taxon>malvids</taxon>
        <taxon>Malvales</taxon>
        <taxon>Malvaceae</taxon>
        <taxon>Malvoideae</taxon>
        <taxon>Hibiscus</taxon>
    </lineage>
</organism>
<gene>
    <name evidence="1" type="ORF">V6N11_079680</name>
</gene>
<sequence>MEKNSIAKDATETVMVKPKSGNNGSRLAVIAVANGYRLMITMPFSMAFGARVVLSIRLNGRKLQLRRSGMYLREQKPDDKGRLSDAA</sequence>
<keyword evidence="2" id="KW-1185">Reference proteome</keyword>
<accession>A0ABR2RWM0</accession>
<name>A0ABR2RWM0_9ROSI</name>
<dbReference type="Proteomes" id="UP001396334">
    <property type="component" value="Unassembled WGS sequence"/>
</dbReference>
<dbReference type="Gene3D" id="3.40.50.1100">
    <property type="match status" value="1"/>
</dbReference>
<evidence type="ECO:0000313" key="1">
    <source>
        <dbReference type="EMBL" id="KAK9017198.1"/>
    </source>
</evidence>